<dbReference type="InterPro" id="IPR036390">
    <property type="entry name" value="WH_DNA-bd_sf"/>
</dbReference>
<keyword evidence="2" id="KW-0805">Transcription regulation</keyword>
<gene>
    <name evidence="6" type="ORF">KC729_04595</name>
</gene>
<dbReference type="GO" id="GO:0003677">
    <property type="term" value="F:DNA binding"/>
    <property type="evidence" value="ECO:0007669"/>
    <property type="project" value="UniProtKB-KW"/>
</dbReference>
<dbReference type="InterPro" id="IPR039422">
    <property type="entry name" value="MarR/SlyA-like"/>
</dbReference>
<comment type="caution">
    <text evidence="6">The sequence shown here is derived from an EMBL/GenBank/DDBJ whole genome shotgun (WGS) entry which is preliminary data.</text>
</comment>
<dbReference type="EMBL" id="JAGQHR010000086">
    <property type="protein sequence ID" value="MCA9726939.1"/>
    <property type="molecule type" value="Genomic_DNA"/>
</dbReference>
<dbReference type="PANTHER" id="PTHR33164:SF5">
    <property type="entry name" value="ORGANIC HYDROPEROXIDE RESISTANCE TRANSCRIPTIONAL REGULATOR"/>
    <property type="match status" value="1"/>
</dbReference>
<evidence type="ECO:0000256" key="3">
    <source>
        <dbReference type="ARBA" id="ARBA00023125"/>
    </source>
</evidence>
<keyword evidence="4" id="KW-0804">Transcription</keyword>
<dbReference type="GO" id="GO:0006950">
    <property type="term" value="P:response to stress"/>
    <property type="evidence" value="ECO:0007669"/>
    <property type="project" value="TreeGrafter"/>
</dbReference>
<dbReference type="AlphaFoldDB" id="A0A956LWN1"/>
<dbReference type="InterPro" id="IPR023187">
    <property type="entry name" value="Tscrpt_reg_MarR-type_CS"/>
</dbReference>
<reference evidence="6" key="2">
    <citation type="journal article" date="2021" name="Microbiome">
        <title>Successional dynamics and alternative stable states in a saline activated sludge microbial community over 9 years.</title>
        <authorList>
            <person name="Wang Y."/>
            <person name="Ye J."/>
            <person name="Ju F."/>
            <person name="Liu L."/>
            <person name="Boyd J.A."/>
            <person name="Deng Y."/>
            <person name="Parks D.H."/>
            <person name="Jiang X."/>
            <person name="Yin X."/>
            <person name="Woodcroft B.J."/>
            <person name="Tyson G.W."/>
            <person name="Hugenholtz P."/>
            <person name="Polz M.F."/>
            <person name="Zhang T."/>
        </authorList>
    </citation>
    <scope>NUCLEOTIDE SEQUENCE</scope>
    <source>
        <strain evidence="6">HKST-UBA01</strain>
    </source>
</reference>
<dbReference type="InterPro" id="IPR036388">
    <property type="entry name" value="WH-like_DNA-bd_sf"/>
</dbReference>
<dbReference type="GO" id="GO:0005737">
    <property type="term" value="C:cytoplasm"/>
    <property type="evidence" value="ECO:0007669"/>
    <property type="project" value="UniProtKB-SubCell"/>
</dbReference>
<evidence type="ECO:0000256" key="2">
    <source>
        <dbReference type="ARBA" id="ARBA00023015"/>
    </source>
</evidence>
<dbReference type="Proteomes" id="UP000697710">
    <property type="component" value="Unassembled WGS sequence"/>
</dbReference>
<reference evidence="6" key="1">
    <citation type="submission" date="2020-04" db="EMBL/GenBank/DDBJ databases">
        <authorList>
            <person name="Zhang T."/>
        </authorList>
    </citation>
    <scope>NUCLEOTIDE SEQUENCE</scope>
    <source>
        <strain evidence="6">HKST-UBA01</strain>
    </source>
</reference>
<dbReference type="InterPro" id="IPR000835">
    <property type="entry name" value="HTH_MarR-typ"/>
</dbReference>
<organism evidence="6 7">
    <name type="scientific">Eiseniibacteriota bacterium</name>
    <dbReference type="NCBI Taxonomy" id="2212470"/>
    <lineage>
        <taxon>Bacteria</taxon>
        <taxon>Candidatus Eiseniibacteriota</taxon>
    </lineage>
</organism>
<dbReference type="SUPFAM" id="SSF46785">
    <property type="entry name" value="Winged helix' DNA-binding domain"/>
    <property type="match status" value="1"/>
</dbReference>
<sequence length="191" mass="21125">MDNARTSDLLERLGALIRAERRRLAAAHDLKLVQLDALAYLARANRYSDSPAAVTDWLGSTKGTVSQTVGVLERKGLVEKRDDPDDRRRVHLQLTKAGRRVLKDTDPAPLLTEAIARIGGDGGLAERLMILLRELQRRSGARSFGICNTCRFFGREDDRFRCGLTGERLSVDDSELICREHESAARGAVAG</sequence>
<protein>
    <submittedName>
        <fullName evidence="6">Winged helix-turn-helix transcriptional regulator</fullName>
    </submittedName>
</protein>
<evidence type="ECO:0000256" key="1">
    <source>
        <dbReference type="ARBA" id="ARBA00004496"/>
    </source>
</evidence>
<accession>A0A956LWN1</accession>
<dbReference type="PROSITE" id="PS50995">
    <property type="entry name" value="HTH_MARR_2"/>
    <property type="match status" value="1"/>
</dbReference>
<dbReference type="GO" id="GO:0003700">
    <property type="term" value="F:DNA-binding transcription factor activity"/>
    <property type="evidence" value="ECO:0007669"/>
    <property type="project" value="InterPro"/>
</dbReference>
<proteinExistence type="predicted"/>
<dbReference type="PROSITE" id="PS01117">
    <property type="entry name" value="HTH_MARR_1"/>
    <property type="match status" value="1"/>
</dbReference>
<dbReference type="SMART" id="SM00347">
    <property type="entry name" value="HTH_MARR"/>
    <property type="match status" value="1"/>
</dbReference>
<feature type="domain" description="HTH marR-type" evidence="5">
    <location>
        <begin position="6"/>
        <end position="137"/>
    </location>
</feature>
<comment type="subcellular location">
    <subcellularLocation>
        <location evidence="1">Cytoplasm</location>
    </subcellularLocation>
</comment>
<dbReference type="Gene3D" id="1.10.10.10">
    <property type="entry name" value="Winged helix-like DNA-binding domain superfamily/Winged helix DNA-binding domain"/>
    <property type="match status" value="1"/>
</dbReference>
<evidence type="ECO:0000256" key="4">
    <source>
        <dbReference type="ARBA" id="ARBA00023163"/>
    </source>
</evidence>
<evidence type="ECO:0000313" key="6">
    <source>
        <dbReference type="EMBL" id="MCA9726939.1"/>
    </source>
</evidence>
<keyword evidence="3" id="KW-0238">DNA-binding</keyword>
<evidence type="ECO:0000259" key="5">
    <source>
        <dbReference type="PROSITE" id="PS50995"/>
    </source>
</evidence>
<name>A0A956LWN1_UNCEI</name>
<dbReference type="PANTHER" id="PTHR33164">
    <property type="entry name" value="TRANSCRIPTIONAL REGULATOR, MARR FAMILY"/>
    <property type="match status" value="1"/>
</dbReference>
<dbReference type="Pfam" id="PF12802">
    <property type="entry name" value="MarR_2"/>
    <property type="match status" value="1"/>
</dbReference>
<evidence type="ECO:0000313" key="7">
    <source>
        <dbReference type="Proteomes" id="UP000697710"/>
    </source>
</evidence>